<comment type="caution">
    <text evidence="2">The sequence shown here is derived from an EMBL/GenBank/DDBJ whole genome shotgun (WGS) entry which is preliminary data.</text>
</comment>
<dbReference type="Proteomes" id="UP001159405">
    <property type="component" value="Unassembled WGS sequence"/>
</dbReference>
<feature type="chain" id="PRO_5047163636" evidence="1">
    <location>
        <begin position="26"/>
        <end position="150"/>
    </location>
</feature>
<evidence type="ECO:0000256" key="1">
    <source>
        <dbReference type="SAM" id="SignalP"/>
    </source>
</evidence>
<accession>A0ABN8QP34</accession>
<reference evidence="2 3" key="1">
    <citation type="submission" date="2022-05" db="EMBL/GenBank/DDBJ databases">
        <authorList>
            <consortium name="Genoscope - CEA"/>
            <person name="William W."/>
        </authorList>
    </citation>
    <scope>NUCLEOTIDE SEQUENCE [LARGE SCALE GENOMIC DNA]</scope>
</reference>
<protein>
    <submittedName>
        <fullName evidence="2">Uncharacterized protein</fullName>
    </submittedName>
</protein>
<dbReference type="EMBL" id="CALNXK010000143">
    <property type="protein sequence ID" value="CAH3168145.1"/>
    <property type="molecule type" value="Genomic_DNA"/>
</dbReference>
<organism evidence="2 3">
    <name type="scientific">Porites lobata</name>
    <dbReference type="NCBI Taxonomy" id="104759"/>
    <lineage>
        <taxon>Eukaryota</taxon>
        <taxon>Metazoa</taxon>
        <taxon>Cnidaria</taxon>
        <taxon>Anthozoa</taxon>
        <taxon>Hexacorallia</taxon>
        <taxon>Scleractinia</taxon>
        <taxon>Fungiina</taxon>
        <taxon>Poritidae</taxon>
        <taxon>Porites</taxon>
    </lineage>
</organism>
<dbReference type="CDD" id="cd00117">
    <property type="entry name" value="TFP"/>
    <property type="match status" value="1"/>
</dbReference>
<dbReference type="InterPro" id="IPR045860">
    <property type="entry name" value="Snake_toxin-like_sf"/>
</dbReference>
<evidence type="ECO:0000313" key="2">
    <source>
        <dbReference type="EMBL" id="CAH3168145.1"/>
    </source>
</evidence>
<keyword evidence="3" id="KW-1185">Reference proteome</keyword>
<dbReference type="SUPFAM" id="SSF57302">
    <property type="entry name" value="Snake toxin-like"/>
    <property type="match status" value="1"/>
</dbReference>
<gene>
    <name evidence="2" type="ORF">PLOB_00009049</name>
</gene>
<proteinExistence type="predicted"/>
<sequence>MAAKCSHVFITIAVFGVVFSQMVNCLSCYTCTSEDSLENCNSKLTKKECPSGTPNCLTGTLTCFARGEVTKTFFYKRCGTKVKGCEPSDDPSCHLSQAGWSSRSTNDCCTRDNCNAAPKNDTVNSGPLYKINGALTRMSILLAFMEFSYF</sequence>
<feature type="signal peptide" evidence="1">
    <location>
        <begin position="1"/>
        <end position="25"/>
    </location>
</feature>
<evidence type="ECO:0000313" key="3">
    <source>
        <dbReference type="Proteomes" id="UP001159405"/>
    </source>
</evidence>
<keyword evidence="1" id="KW-0732">Signal</keyword>
<dbReference type="Gene3D" id="2.10.60.10">
    <property type="entry name" value="CD59"/>
    <property type="match status" value="1"/>
</dbReference>
<name>A0ABN8QP34_9CNID</name>